<proteinExistence type="predicted"/>
<dbReference type="EMBL" id="MCFH01000030">
    <property type="protein sequence ID" value="ORX47551.1"/>
    <property type="molecule type" value="Genomic_DNA"/>
</dbReference>
<evidence type="ECO:0000313" key="2">
    <source>
        <dbReference type="EMBL" id="ORX47551.1"/>
    </source>
</evidence>
<feature type="region of interest" description="Disordered" evidence="1">
    <location>
        <begin position="423"/>
        <end position="475"/>
    </location>
</feature>
<gene>
    <name evidence="2" type="ORF">BCR36DRAFT_330279</name>
</gene>
<name>A0A1Y1V533_9FUNG</name>
<dbReference type="SMART" id="SM00320">
    <property type="entry name" value="WD40"/>
    <property type="match status" value="2"/>
</dbReference>
<evidence type="ECO:0000313" key="3">
    <source>
        <dbReference type="Proteomes" id="UP000193719"/>
    </source>
</evidence>
<sequence>MDNSLNLSYLIKQSSLNQNDDNNSNSVSSTSNNSRNNISVKRENSKELNNSISIKKAKSENLNNSTNMNRHSETVNVIPQIPQYDYQLNSINSTFSPYPNYSGVNLFNTIMPNPVQPQYYILQNKNQVPVISNYTSGNSSPQYINVNPLNMTSPVNSAQITTPIGTPIAQQISGQIPTQIPSQISPQLSSPIAQQVNPLIPVQSATNVYPIFNMNKDTNSNQKKVEKNINNNQAKVIDLTESDSKSKEKEKEEIEYKSISELNNNLENDNKYTILDKIKFARKKQEYFYNLSQKYTEFINNATNKLISLQEKAIGTTYSETNKYNKPNENIIKVEIESSEKIKSKIETPSSSKNISNEEKKSSDLKSKNTVPVPTEKKVNSIERNVIIPPSLKEHLINLKKRNSSENVNNTNKKIKTISQDIYSSSKETDSNHSSYNKSSVNKDNKPSTSISEKISSNNNSSLYNNKSPSYNRLSTFNNKSSLSYNTNNNIKNNSSAQAINKYSSNNVANSQFSNIKTTNQKEGSIEIKVCSQNTKSRLFSKSIEYERKITDRKPRKFIHLQNSHSMIVTSLGGEILFYDTKNKEEISSIQAPAGGWPEDICSISNDLFAISTLSKNRNKCETQIAIISTKHGLEKPRLQSFKEFKPHDNGSIRIAYIGESDNTLKLLSAGSDHKIFLWDIKGDGKNGFKPDKVSFIHERHSSAIQALCYNSWNNTVYSGGSDCKLFGFNLNTRRTTFQNRYDMRISSILRNPVDVNQLLIMSSATKDQFRICDIRSRKTVMNFGIPTNENTTQYAYPDIHKDGYLISFGSQNTDERNKAAVYIWDIRYISPNNSYVSDIKLEQGRIIKPLFSPIKSQLITIDTNGKAAFVDYQILKDPVKN</sequence>
<feature type="compositionally biased region" description="Polar residues" evidence="1">
    <location>
        <begin position="423"/>
        <end position="440"/>
    </location>
</feature>
<protein>
    <submittedName>
        <fullName evidence="2">WD40 repeat-like protein</fullName>
    </submittedName>
</protein>
<dbReference type="Proteomes" id="UP000193719">
    <property type="component" value="Unassembled WGS sequence"/>
</dbReference>
<dbReference type="InterPro" id="IPR036322">
    <property type="entry name" value="WD40_repeat_dom_sf"/>
</dbReference>
<reference evidence="2 3" key="2">
    <citation type="submission" date="2016-08" db="EMBL/GenBank/DDBJ databases">
        <title>Pervasive Adenine N6-methylation of Active Genes in Fungi.</title>
        <authorList>
            <consortium name="DOE Joint Genome Institute"/>
            <person name="Mondo S.J."/>
            <person name="Dannebaum R.O."/>
            <person name="Kuo R.C."/>
            <person name="Labutti K."/>
            <person name="Haridas S."/>
            <person name="Kuo A."/>
            <person name="Salamov A."/>
            <person name="Ahrendt S.R."/>
            <person name="Lipzen A."/>
            <person name="Sullivan W."/>
            <person name="Andreopoulos W.B."/>
            <person name="Clum A."/>
            <person name="Lindquist E."/>
            <person name="Daum C."/>
            <person name="Ramamoorthy G.K."/>
            <person name="Gryganskyi A."/>
            <person name="Culley D."/>
            <person name="Magnuson J.K."/>
            <person name="James T.Y."/>
            <person name="O'Malley M.A."/>
            <person name="Stajich J.E."/>
            <person name="Spatafora J.W."/>
            <person name="Visel A."/>
            <person name="Grigoriev I.V."/>
        </authorList>
    </citation>
    <scope>NUCLEOTIDE SEQUENCE [LARGE SCALE GENOMIC DNA]</scope>
    <source>
        <strain evidence="3">finn</strain>
    </source>
</reference>
<dbReference type="InterPro" id="IPR001680">
    <property type="entry name" value="WD40_rpt"/>
</dbReference>
<keyword evidence="3" id="KW-1185">Reference proteome</keyword>
<dbReference type="OrthoDB" id="1897642at2759"/>
<reference evidence="2 3" key="1">
    <citation type="submission" date="2016-08" db="EMBL/GenBank/DDBJ databases">
        <title>Genomes of anaerobic fungi encode conserved fungal cellulosomes for biomass hydrolysis.</title>
        <authorList>
            <consortium name="DOE Joint Genome Institute"/>
            <person name="Haitjema C.H."/>
            <person name="Gilmore S.P."/>
            <person name="Henske J.K."/>
            <person name="Solomon K.V."/>
            <person name="De Groot R."/>
            <person name="Kuo A."/>
            <person name="Mondo S.J."/>
            <person name="Salamov A.A."/>
            <person name="Labutti K."/>
            <person name="Zhao Z."/>
            <person name="Chiniquy J."/>
            <person name="Barry K."/>
            <person name="Brewer H.M."/>
            <person name="Purvine S.O."/>
            <person name="Wright A.T."/>
            <person name="Boxma B."/>
            <person name="Van Alen T."/>
            <person name="Hackstein J.H."/>
            <person name="Baker S.E."/>
            <person name="Grigoriev I.V."/>
            <person name="O'Malley M.A."/>
        </authorList>
    </citation>
    <scope>NUCLEOTIDE SEQUENCE [LARGE SCALE GENOMIC DNA]</scope>
    <source>
        <strain evidence="3">finn</strain>
    </source>
</reference>
<dbReference type="InterPro" id="IPR015943">
    <property type="entry name" value="WD40/YVTN_repeat-like_dom_sf"/>
</dbReference>
<dbReference type="Gene3D" id="2.130.10.10">
    <property type="entry name" value="YVTN repeat-like/Quinoprotein amine dehydrogenase"/>
    <property type="match status" value="1"/>
</dbReference>
<dbReference type="AlphaFoldDB" id="A0A1Y1V533"/>
<accession>A0A1Y1V533</accession>
<evidence type="ECO:0000256" key="1">
    <source>
        <dbReference type="SAM" id="MobiDB-lite"/>
    </source>
</evidence>
<dbReference type="STRING" id="1754191.A0A1Y1V533"/>
<dbReference type="SUPFAM" id="SSF50978">
    <property type="entry name" value="WD40 repeat-like"/>
    <property type="match status" value="1"/>
</dbReference>
<feature type="compositionally biased region" description="Low complexity" evidence="1">
    <location>
        <begin position="448"/>
        <end position="472"/>
    </location>
</feature>
<feature type="region of interest" description="Disordered" evidence="1">
    <location>
        <begin position="16"/>
        <end position="48"/>
    </location>
</feature>
<organism evidence="2 3">
    <name type="scientific">Piromyces finnis</name>
    <dbReference type="NCBI Taxonomy" id="1754191"/>
    <lineage>
        <taxon>Eukaryota</taxon>
        <taxon>Fungi</taxon>
        <taxon>Fungi incertae sedis</taxon>
        <taxon>Chytridiomycota</taxon>
        <taxon>Chytridiomycota incertae sedis</taxon>
        <taxon>Neocallimastigomycetes</taxon>
        <taxon>Neocallimastigales</taxon>
        <taxon>Neocallimastigaceae</taxon>
        <taxon>Piromyces</taxon>
    </lineage>
</organism>
<comment type="caution">
    <text evidence="2">The sequence shown here is derived from an EMBL/GenBank/DDBJ whole genome shotgun (WGS) entry which is preliminary data.</text>
</comment>
<feature type="compositionally biased region" description="Basic and acidic residues" evidence="1">
    <location>
        <begin position="356"/>
        <end position="367"/>
    </location>
</feature>
<dbReference type="PANTHER" id="PTHR47232:SF1">
    <property type="entry name" value="TRANSDUCIN FAMILY PROTEIN _ WD-40 REPEAT FAMILY PROTEIN"/>
    <property type="match status" value="1"/>
</dbReference>
<feature type="compositionally biased region" description="Low complexity" evidence="1">
    <location>
        <begin position="16"/>
        <end position="39"/>
    </location>
</feature>
<feature type="region of interest" description="Disordered" evidence="1">
    <location>
        <begin position="343"/>
        <end position="377"/>
    </location>
</feature>
<dbReference type="PANTHER" id="PTHR47232">
    <property type="entry name" value="TRANSDUCIN FAMILY PROTEIN / WD-40 REPEAT FAMILY PROTEIN"/>
    <property type="match status" value="1"/>
</dbReference>